<accession>A0A553NWH3</accession>
<evidence type="ECO:0000313" key="2">
    <source>
        <dbReference type="EMBL" id="TRY69757.1"/>
    </source>
</evidence>
<dbReference type="AlphaFoldDB" id="A0A553NWH3"/>
<comment type="caution">
    <text evidence="2">The sequence shown here is derived from an EMBL/GenBank/DDBJ whole genome shotgun (WGS) entry which is preliminary data.</text>
</comment>
<organism evidence="2 3">
    <name type="scientific">Danionella cerebrum</name>
    <dbReference type="NCBI Taxonomy" id="2873325"/>
    <lineage>
        <taxon>Eukaryota</taxon>
        <taxon>Metazoa</taxon>
        <taxon>Chordata</taxon>
        <taxon>Craniata</taxon>
        <taxon>Vertebrata</taxon>
        <taxon>Euteleostomi</taxon>
        <taxon>Actinopterygii</taxon>
        <taxon>Neopterygii</taxon>
        <taxon>Teleostei</taxon>
        <taxon>Ostariophysi</taxon>
        <taxon>Cypriniformes</taxon>
        <taxon>Danionidae</taxon>
        <taxon>Danioninae</taxon>
        <taxon>Danionella</taxon>
    </lineage>
</organism>
<evidence type="ECO:0000256" key="1">
    <source>
        <dbReference type="SAM" id="MobiDB-lite"/>
    </source>
</evidence>
<protein>
    <submittedName>
        <fullName evidence="2">Uncharacterized protein</fullName>
    </submittedName>
</protein>
<feature type="compositionally biased region" description="Polar residues" evidence="1">
    <location>
        <begin position="61"/>
        <end position="72"/>
    </location>
</feature>
<proteinExistence type="predicted"/>
<feature type="region of interest" description="Disordered" evidence="1">
    <location>
        <begin position="53"/>
        <end position="72"/>
    </location>
</feature>
<sequence length="72" mass="8477">MEVYEGVLSKIYHRSDFVSLFVLFSVELQQFLWCPNSWVSLIISPLSSPKISKRKEEQPHQRSQASCQFWIS</sequence>
<dbReference type="Proteomes" id="UP000316079">
    <property type="component" value="Unassembled WGS sequence"/>
</dbReference>
<reference evidence="2 3" key="1">
    <citation type="journal article" date="2019" name="Sci. Data">
        <title>Hybrid genome assembly and annotation of Danionella translucida.</title>
        <authorList>
            <person name="Kadobianskyi M."/>
            <person name="Schulze L."/>
            <person name="Schuelke M."/>
            <person name="Judkewitz B."/>
        </authorList>
    </citation>
    <scope>NUCLEOTIDE SEQUENCE [LARGE SCALE GENOMIC DNA]</scope>
    <source>
        <strain evidence="2 3">Bolton</strain>
    </source>
</reference>
<name>A0A553NWH3_9TELE</name>
<evidence type="ECO:0000313" key="3">
    <source>
        <dbReference type="Proteomes" id="UP000316079"/>
    </source>
</evidence>
<keyword evidence="3" id="KW-1185">Reference proteome</keyword>
<feature type="non-terminal residue" evidence="2">
    <location>
        <position position="72"/>
    </location>
</feature>
<gene>
    <name evidence="2" type="ORF">DNTS_030559</name>
</gene>
<dbReference type="EMBL" id="SRMA01026782">
    <property type="protein sequence ID" value="TRY69757.1"/>
    <property type="molecule type" value="Genomic_DNA"/>
</dbReference>